<gene>
    <name evidence="1" type="ORF">DT065_17400</name>
</gene>
<sequence>MMLRKSRSFVAQPVDDEDQAYTVGKVTSINCHDRRDHRIWRVIGERVYVNEQGFYILIFAERELKSMNAQRSMLPGWAIKCSLLMEQIENVPARALP</sequence>
<accession>A0A345C306</accession>
<proteinExistence type="predicted"/>
<name>A0A345C306_9BACI</name>
<dbReference type="RefSeq" id="WP_114375547.1">
    <property type="nucleotide sequence ID" value="NZ_CP031092.1"/>
</dbReference>
<dbReference type="Proteomes" id="UP000252100">
    <property type="component" value="Chromosome"/>
</dbReference>
<keyword evidence="2" id="KW-1185">Reference proteome</keyword>
<organism evidence="1 2">
    <name type="scientific">Salicibibacter kimchii</name>
    <dbReference type="NCBI Taxonomy" id="2099786"/>
    <lineage>
        <taxon>Bacteria</taxon>
        <taxon>Bacillati</taxon>
        <taxon>Bacillota</taxon>
        <taxon>Bacilli</taxon>
        <taxon>Bacillales</taxon>
        <taxon>Bacillaceae</taxon>
        <taxon>Salicibibacter</taxon>
    </lineage>
</organism>
<dbReference type="KEGG" id="rue:DT065_17400"/>
<protein>
    <submittedName>
        <fullName evidence="1">Uncharacterized protein</fullName>
    </submittedName>
</protein>
<evidence type="ECO:0000313" key="2">
    <source>
        <dbReference type="Proteomes" id="UP000252100"/>
    </source>
</evidence>
<dbReference type="AlphaFoldDB" id="A0A345C306"/>
<reference evidence="1 2" key="1">
    <citation type="journal article" date="2018" name="J. Microbiol.">
        <title>Salicibibacter kimchii gen. nov., sp. nov., a moderately halophilic and alkalitolerant bacterium in the family Bacillaceae, isolated from kimchi.</title>
        <authorList>
            <person name="Jang J.Y."/>
            <person name="Oh Y.J."/>
            <person name="Lim S.K."/>
            <person name="Park H.K."/>
            <person name="Lee C."/>
            <person name="Kim J.Y."/>
            <person name="Lee M.A."/>
            <person name="Choi H.J."/>
        </authorList>
    </citation>
    <scope>NUCLEOTIDE SEQUENCE [LARGE SCALE GENOMIC DNA]</scope>
    <source>
        <strain evidence="1 2">NKC1-1</strain>
    </source>
</reference>
<dbReference type="EMBL" id="CP031092">
    <property type="protein sequence ID" value="AXF57587.1"/>
    <property type="molecule type" value="Genomic_DNA"/>
</dbReference>
<evidence type="ECO:0000313" key="1">
    <source>
        <dbReference type="EMBL" id="AXF57587.1"/>
    </source>
</evidence>